<dbReference type="Gene3D" id="3.10.105.10">
    <property type="entry name" value="Dipeptide-binding Protein, Domain 3"/>
    <property type="match status" value="1"/>
</dbReference>
<reference evidence="4 5" key="1">
    <citation type="submission" date="2010-01" db="EMBL/GenBank/DDBJ databases">
        <authorList>
            <person name="Muzny D."/>
            <person name="Qin X."/>
            <person name="Deng J."/>
            <person name="Jiang H."/>
            <person name="Liu Y."/>
            <person name="Qu J."/>
            <person name="Song X.-Z."/>
            <person name="Zhang L."/>
            <person name="Thornton R."/>
            <person name="Coyle M."/>
            <person name="Francisco L."/>
            <person name="Jackson L."/>
            <person name="Javaid M."/>
            <person name="Korchina V."/>
            <person name="Kovar C."/>
            <person name="Mata R."/>
            <person name="Mathew T."/>
            <person name="Ngo R."/>
            <person name="Nguyen L."/>
            <person name="Nguyen N."/>
            <person name="Okwuonu G."/>
            <person name="Ongeri F."/>
            <person name="Pham C."/>
            <person name="Simmons D."/>
            <person name="Wilczek-Boney K."/>
            <person name="Hale W."/>
            <person name="Jakkamsetti A."/>
            <person name="Pham P."/>
            <person name="Ruth R."/>
            <person name="San Lucas F."/>
            <person name="Warren J."/>
            <person name="Zhang J."/>
            <person name="Zhao Z."/>
            <person name="Zhou C."/>
            <person name="Zhu D."/>
            <person name="Lee S."/>
            <person name="Bess C."/>
            <person name="Blankenburg K."/>
            <person name="Forbes L."/>
            <person name="Fu Q."/>
            <person name="Gubbala S."/>
            <person name="Hirani K."/>
            <person name="Jayaseelan J.C."/>
            <person name="Lara F."/>
            <person name="Munidasa M."/>
            <person name="Palculict T."/>
            <person name="Patil S."/>
            <person name="Pu L.-L."/>
            <person name="Saada N."/>
            <person name="Tang L."/>
            <person name="Weissenberger G."/>
            <person name="Zhu Y."/>
            <person name="Hemphill L."/>
            <person name="Shang Y."/>
            <person name="Youmans B."/>
            <person name="Ayvaz T."/>
            <person name="Ross M."/>
            <person name="Santibanez J."/>
            <person name="Aqrawi P."/>
            <person name="Gross S."/>
            <person name="Joshi V."/>
            <person name="Fowler G."/>
            <person name="Nazareth L."/>
            <person name="Reid J."/>
            <person name="Worley K."/>
            <person name="Petrosino J."/>
            <person name="Highlander S."/>
            <person name="Gibbs R."/>
        </authorList>
    </citation>
    <scope>NUCLEOTIDE SEQUENCE [LARGE SCALE GENOMIC DNA]</scope>
    <source>
        <strain evidence="4 5">DSM 4582</strain>
    </source>
</reference>
<keyword evidence="1 2" id="KW-0732">Signal</keyword>
<accession>D4E3W9</accession>
<dbReference type="PANTHER" id="PTHR30290">
    <property type="entry name" value="PERIPLASMIC BINDING COMPONENT OF ABC TRANSPORTER"/>
    <property type="match status" value="1"/>
</dbReference>
<evidence type="ECO:0000259" key="3">
    <source>
        <dbReference type="Pfam" id="PF00496"/>
    </source>
</evidence>
<dbReference type="InterPro" id="IPR039424">
    <property type="entry name" value="SBP_5"/>
</dbReference>
<dbReference type="STRING" id="667129.HMPREF0758_2869"/>
<dbReference type="Gene3D" id="3.40.190.10">
    <property type="entry name" value="Periplasmic binding protein-like II"/>
    <property type="match status" value="1"/>
</dbReference>
<name>D4E3W9_SEROD</name>
<dbReference type="HOGENOM" id="CLU_023171_0_0_6"/>
<dbReference type="InterPro" id="IPR000914">
    <property type="entry name" value="SBP_5_dom"/>
</dbReference>
<feature type="signal peptide" evidence="2">
    <location>
        <begin position="1"/>
        <end position="32"/>
    </location>
</feature>
<dbReference type="Proteomes" id="UP000005723">
    <property type="component" value="Unassembled WGS sequence"/>
</dbReference>
<dbReference type="GO" id="GO:0042884">
    <property type="term" value="P:microcin transport"/>
    <property type="evidence" value="ECO:0007669"/>
    <property type="project" value="TreeGrafter"/>
</dbReference>
<dbReference type="AlphaFoldDB" id="D4E3W9"/>
<keyword evidence="5" id="KW-1185">Reference proteome</keyword>
<evidence type="ECO:0000313" key="4">
    <source>
        <dbReference type="EMBL" id="EFE95449.1"/>
    </source>
</evidence>
<dbReference type="EMBL" id="ADBY01000047">
    <property type="protein sequence ID" value="EFE95449.1"/>
    <property type="molecule type" value="Genomic_DNA"/>
</dbReference>
<evidence type="ECO:0000256" key="1">
    <source>
        <dbReference type="ARBA" id="ARBA00022729"/>
    </source>
</evidence>
<organism evidence="4 5">
    <name type="scientific">Serratia odorifera DSM 4582</name>
    <dbReference type="NCBI Taxonomy" id="667129"/>
    <lineage>
        <taxon>Bacteria</taxon>
        <taxon>Pseudomonadati</taxon>
        <taxon>Pseudomonadota</taxon>
        <taxon>Gammaproteobacteria</taxon>
        <taxon>Enterobacterales</taxon>
        <taxon>Yersiniaceae</taxon>
        <taxon>Serratia</taxon>
    </lineage>
</organism>
<dbReference type="GO" id="GO:0015833">
    <property type="term" value="P:peptide transport"/>
    <property type="evidence" value="ECO:0007669"/>
    <property type="project" value="TreeGrafter"/>
</dbReference>
<dbReference type="PIRSF" id="PIRSF002741">
    <property type="entry name" value="MppA"/>
    <property type="match status" value="1"/>
</dbReference>
<dbReference type="GO" id="GO:0043190">
    <property type="term" value="C:ATP-binding cassette (ABC) transporter complex"/>
    <property type="evidence" value="ECO:0007669"/>
    <property type="project" value="InterPro"/>
</dbReference>
<sequence>MITQQELTVKMSMRVFAALVLSALSFASQAEAINEGYAFALLGEPKYSANFSHYDYVNPAAPKGGSVRLAAIGTYDNFNRYASRGVPGQRTGELYDSLFTQSHDEPASYYPLVAESARYPQDMRWMELDINARARFHDGSPITANDVAFTFGKFMTEGVPQFRSYYKGVTVKAISRLTVRIELPKPNREQMLSLLSLPVMPESFWKNHPLNQPLGTPPLGSGPYKIGSYRLGQYITYQRVRDYWAADLPVNRGRFNFDSLRYDYYLDDKVALEAFKAGAYDFRAEGSPKSWATQYQGGNFARNYIIKHDETNEAAQNARWLAFNIKRPQFADRRVREAISLAFDFDWMNKALYYNAYQRTNSYFQNTPYAAKGYPDAAELAQLAPLKGQVPPEVFTTIYQPPTSDGSGNDRQNLLKATQLLKDAGWQVKDQRLVNGKTGQPLVFELLLLSGSNFQYVLPFQHNLQRLGITMEIREIDASQYTRRVRNRDFDMVSTVYPAMPFPSADLQIYWGSAYIDSSYNTPGVSDPAVDALLAQIAKNQGNEQALLPLGRALDRVLTWNHYMLPMWYSNHDRYAFWDKFSLPAIRPAYDIGFDNWWFDVNKAARLPAQQQ</sequence>
<feature type="chain" id="PRO_5003055983" evidence="2">
    <location>
        <begin position="33"/>
        <end position="612"/>
    </location>
</feature>
<feature type="domain" description="Solute-binding protein family 5" evidence="3">
    <location>
        <begin position="109"/>
        <end position="513"/>
    </location>
</feature>
<gene>
    <name evidence="4" type="primary">yejA</name>
    <name evidence="4" type="ORF">HMPREF0758_2869</name>
</gene>
<dbReference type="GO" id="GO:1904680">
    <property type="term" value="F:peptide transmembrane transporter activity"/>
    <property type="evidence" value="ECO:0007669"/>
    <property type="project" value="TreeGrafter"/>
</dbReference>
<proteinExistence type="predicted"/>
<evidence type="ECO:0000313" key="5">
    <source>
        <dbReference type="Proteomes" id="UP000005723"/>
    </source>
</evidence>
<dbReference type="GO" id="GO:0030288">
    <property type="term" value="C:outer membrane-bounded periplasmic space"/>
    <property type="evidence" value="ECO:0007669"/>
    <property type="project" value="TreeGrafter"/>
</dbReference>
<dbReference type="PANTHER" id="PTHR30290:SF64">
    <property type="entry name" value="ABC TRANSPORTER PERIPLASMIC BINDING PROTEIN"/>
    <property type="match status" value="1"/>
</dbReference>
<evidence type="ECO:0000256" key="2">
    <source>
        <dbReference type="SAM" id="SignalP"/>
    </source>
</evidence>
<dbReference type="Pfam" id="PF00496">
    <property type="entry name" value="SBP_bac_5"/>
    <property type="match status" value="1"/>
</dbReference>
<dbReference type="InterPro" id="IPR030678">
    <property type="entry name" value="Peptide/Ni-bd"/>
</dbReference>
<dbReference type="FunFam" id="3.10.105.10:FF:000005">
    <property type="entry name" value="ABC transporter substrate-binding protein"/>
    <property type="match status" value="1"/>
</dbReference>
<dbReference type="CDD" id="cd08497">
    <property type="entry name" value="MbnE-like"/>
    <property type="match status" value="1"/>
</dbReference>
<protein>
    <submittedName>
        <fullName evidence="4">ABC transporter, substrate-binding protein, family 5</fullName>
    </submittedName>
</protein>
<dbReference type="SUPFAM" id="SSF53850">
    <property type="entry name" value="Periplasmic binding protein-like II"/>
    <property type="match status" value="1"/>
</dbReference>
<comment type="caution">
    <text evidence="4">The sequence shown here is derived from an EMBL/GenBank/DDBJ whole genome shotgun (WGS) entry which is preliminary data.</text>
</comment>